<dbReference type="InterPro" id="IPR006301">
    <property type="entry name" value="FlhA"/>
</dbReference>
<accession>A0ABW2SNY0</accession>
<keyword evidence="3 7" id="KW-1003">Cell membrane</keyword>
<protein>
    <recommendedName>
        <fullName evidence="7">Flagellar biosynthesis protein FlhA</fullName>
    </recommendedName>
</protein>
<evidence type="ECO:0000256" key="4">
    <source>
        <dbReference type="ARBA" id="ARBA00022692"/>
    </source>
</evidence>
<keyword evidence="8" id="KW-0282">Flagellum</keyword>
<dbReference type="NCBIfam" id="TIGR01398">
    <property type="entry name" value="FlhA"/>
    <property type="match status" value="1"/>
</dbReference>
<keyword evidence="8" id="KW-0969">Cilium</keyword>
<dbReference type="Pfam" id="PF00771">
    <property type="entry name" value="FHIPEP"/>
    <property type="match status" value="1"/>
</dbReference>
<dbReference type="PIRSF" id="PIRSF005419">
    <property type="entry name" value="FlhA"/>
    <property type="match status" value="1"/>
</dbReference>
<dbReference type="EMBL" id="JBHTEF010000001">
    <property type="protein sequence ID" value="MFC7581173.1"/>
    <property type="molecule type" value="Genomic_DNA"/>
</dbReference>
<reference evidence="9" key="1">
    <citation type="journal article" date="2019" name="Int. J. Syst. Evol. Microbiol.">
        <title>The Global Catalogue of Microorganisms (GCM) 10K type strain sequencing project: providing services to taxonomists for standard genome sequencing and annotation.</title>
        <authorList>
            <consortium name="The Broad Institute Genomics Platform"/>
            <consortium name="The Broad Institute Genome Sequencing Center for Infectious Disease"/>
            <person name="Wu L."/>
            <person name="Ma J."/>
        </authorList>
    </citation>
    <scope>NUCLEOTIDE SEQUENCE [LARGE SCALE GENOMIC DNA]</scope>
    <source>
        <strain evidence="9">CCUG 56698</strain>
    </source>
</reference>
<feature type="transmembrane region" description="Helical" evidence="7">
    <location>
        <begin position="272"/>
        <end position="288"/>
    </location>
</feature>
<evidence type="ECO:0000256" key="2">
    <source>
        <dbReference type="ARBA" id="ARBA00008835"/>
    </source>
</evidence>
<keyword evidence="9" id="KW-1185">Reference proteome</keyword>
<comment type="similarity">
    <text evidence="2 7">Belongs to the FHIPEP (flagella/HR/invasion proteins export pore) family.</text>
</comment>
<evidence type="ECO:0000313" key="9">
    <source>
        <dbReference type="Proteomes" id="UP001596527"/>
    </source>
</evidence>
<proteinExistence type="inferred from homology"/>
<feature type="transmembrane region" description="Helical" evidence="7">
    <location>
        <begin position="192"/>
        <end position="213"/>
    </location>
</feature>
<dbReference type="PANTHER" id="PTHR30161">
    <property type="entry name" value="FLAGELLAR EXPORT PROTEIN, MEMBRANE FLHA SUBUNIT-RELATED"/>
    <property type="match status" value="1"/>
</dbReference>
<feature type="transmembrane region" description="Helical" evidence="7">
    <location>
        <begin position="12"/>
        <end position="29"/>
    </location>
</feature>
<dbReference type="InterPro" id="IPR042194">
    <property type="entry name" value="FHIPEP_1"/>
</dbReference>
<dbReference type="InterPro" id="IPR001712">
    <property type="entry name" value="T3SS_FHIPEP"/>
</dbReference>
<dbReference type="Gene3D" id="1.10.8.540">
    <property type="entry name" value="FHIPEP family, domain 3"/>
    <property type="match status" value="1"/>
</dbReference>
<name>A0ABW2SNY0_9ACTO</name>
<keyword evidence="8" id="KW-0966">Cell projection</keyword>
<keyword evidence="5 7" id="KW-1133">Transmembrane helix</keyword>
<keyword evidence="7" id="KW-0813">Transport</keyword>
<dbReference type="Gene3D" id="3.40.30.60">
    <property type="entry name" value="FHIPEP family, domain 1"/>
    <property type="match status" value="1"/>
</dbReference>
<keyword evidence="7" id="KW-1006">Bacterial flagellum protein export</keyword>
<dbReference type="Proteomes" id="UP001596527">
    <property type="component" value="Unassembled WGS sequence"/>
</dbReference>
<dbReference type="Gene3D" id="3.40.50.12790">
    <property type="entry name" value="FHIPEP family, domain 4"/>
    <property type="match status" value="1"/>
</dbReference>
<dbReference type="InterPro" id="IPR042193">
    <property type="entry name" value="FHIPEP_3"/>
</dbReference>
<feature type="transmembrane region" description="Helical" evidence="7">
    <location>
        <begin position="35"/>
        <end position="53"/>
    </location>
</feature>
<evidence type="ECO:0000256" key="3">
    <source>
        <dbReference type="ARBA" id="ARBA00022475"/>
    </source>
</evidence>
<evidence type="ECO:0000313" key="8">
    <source>
        <dbReference type="EMBL" id="MFC7581173.1"/>
    </source>
</evidence>
<evidence type="ECO:0000256" key="5">
    <source>
        <dbReference type="ARBA" id="ARBA00022989"/>
    </source>
</evidence>
<comment type="subcellular location">
    <subcellularLocation>
        <location evidence="1 7">Cell membrane</location>
        <topology evidence="1 7">Multi-pass membrane protein</topology>
    </subcellularLocation>
</comment>
<keyword evidence="7" id="KW-1005">Bacterial flagellum biogenesis</keyword>
<dbReference type="PANTHER" id="PTHR30161:SF1">
    <property type="entry name" value="FLAGELLAR BIOSYNTHESIS PROTEIN FLHA-RELATED"/>
    <property type="match status" value="1"/>
</dbReference>
<evidence type="ECO:0000256" key="1">
    <source>
        <dbReference type="ARBA" id="ARBA00004651"/>
    </source>
</evidence>
<comment type="caution">
    <text evidence="8">The sequence shown here is derived from an EMBL/GenBank/DDBJ whole genome shotgun (WGS) entry which is preliminary data.</text>
</comment>
<keyword evidence="6 7" id="KW-0472">Membrane</keyword>
<feature type="transmembrane region" description="Helical" evidence="7">
    <location>
        <begin position="65"/>
        <end position="85"/>
    </location>
</feature>
<comment type="caution">
    <text evidence="7">Lacks conserved residue(s) required for the propagation of feature annotation.</text>
</comment>
<organism evidence="8 9">
    <name type="scientific">Schaalia naturae</name>
    <dbReference type="NCBI Taxonomy" id="635203"/>
    <lineage>
        <taxon>Bacteria</taxon>
        <taxon>Bacillati</taxon>
        <taxon>Actinomycetota</taxon>
        <taxon>Actinomycetes</taxon>
        <taxon>Actinomycetales</taxon>
        <taxon>Actinomycetaceae</taxon>
        <taxon>Schaalia</taxon>
    </lineage>
</organism>
<evidence type="ECO:0000256" key="6">
    <source>
        <dbReference type="ARBA" id="ARBA00023136"/>
    </source>
</evidence>
<keyword evidence="4 7" id="KW-0812">Transmembrane</keyword>
<dbReference type="RefSeq" id="WP_380974186.1">
    <property type="nucleotide sequence ID" value="NZ_JBHTEF010000001.1"/>
</dbReference>
<comment type="function">
    <text evidence="7">Required for formation of the rod structure of the flagellar apparatus. Together with FliI and FliH, may constitute the export apparatus of flagellin.</text>
</comment>
<sequence>MTRNVRIQQVATPIGVVAIVFLLVVPIPAALLDVLLALNISLTILVLLTTMAIRKPLDFSVFPSLVLVFTLFRLGLNVASTRLVLRDAYAGEVISAFGHFVVGGSIVIGLVIFLILVVIQFVVVTNGAGRSAEVGARFTLDAMPGKQMAIDADLNSGLIDEREARRRRAEVAAEADFYGAMDGGSKFVKGDAIAGIVITLINLIGGFVIGMVQKGMSASDALETYSMLTIGDGLVTQIPALLMSVSTGLVVTRASADEDMGTAAARQITQSRTAMTIAGAAALVIAIIPGIPRLPFIVVGALLLGGAQIAGRRDRQEAAEGREPAPAAAPSPEQAAQALVEEMGVRPLEVLLAPDLVPLVRGDADNDLLGRIRLLRRKVALDLGLVMPPVRTRDSVDLPPSTYVIHLHGVEAARGEAPPGRVLALGEGLGHMPGTPVVEPVFGLPGRWIPQELGHVAEASGATVVDRVSLVVTHLSSVVTDHAASLLSREDVRVRNERLKEDDPSLVEELVPAVLGLGDIQRVLQALLEEQVPVRDLGRIYEALSMRAKTGTATEDLAEAARLALGDVIVSRCTDGGVLRVLTLDPPSEQLMVEGLRTREGGSQISLPPDQIEALMASLRSSVASVEEQGHQAALVCSPTIRPALRRLTVLAAPHLPVLSYAEVATTRVPIDTAGVVGIHAQQVSGGAPAPERE</sequence>
<keyword evidence="7" id="KW-0653">Protein transport</keyword>
<dbReference type="InterPro" id="IPR042196">
    <property type="entry name" value="FHIPEP_4"/>
</dbReference>
<evidence type="ECO:0000256" key="7">
    <source>
        <dbReference type="RuleBase" id="RU364093"/>
    </source>
</evidence>
<dbReference type="PRINTS" id="PR00949">
    <property type="entry name" value="TYPE3IMAPROT"/>
</dbReference>
<feature type="transmembrane region" description="Helical" evidence="7">
    <location>
        <begin position="97"/>
        <end position="123"/>
    </location>
</feature>
<gene>
    <name evidence="7 8" type="primary">flhA</name>
    <name evidence="8" type="ORF">ACFQWG_08180</name>
</gene>